<protein>
    <submittedName>
        <fullName evidence="1">Putative secreted mucin</fullName>
    </submittedName>
</protein>
<name>K9IGC7_DESRO</name>
<reference evidence="1" key="1">
    <citation type="submission" date="2012-11" db="EMBL/GenBank/DDBJ databases">
        <title>The Vampirome: Transcriptome and Proteome Analysis of the Submandibular and Accessory Glands of the Vampire Bat and Vector of Human Rabies, Desmodus rotundus.</title>
        <authorList>
            <person name="Francischetti I.M.B."/>
            <person name="Assumpcao T.C.F."/>
            <person name="Ma D."/>
            <person name="Vicente E.C."/>
            <person name="Ribeiro J.M.C."/>
        </authorList>
    </citation>
    <scope>NUCLEOTIDE SEQUENCE</scope>
    <source>
        <tissue evidence="1">Salivary gland</tissue>
    </source>
</reference>
<evidence type="ECO:0000313" key="1">
    <source>
        <dbReference type="EMBL" id="JAA45088.1"/>
    </source>
</evidence>
<dbReference type="EMBL" id="GABZ01008437">
    <property type="protein sequence ID" value="JAA45088.1"/>
    <property type="molecule type" value="mRNA"/>
</dbReference>
<organism evidence="1">
    <name type="scientific">Desmodus rotundus</name>
    <name type="common">Vampire bat</name>
    <dbReference type="NCBI Taxonomy" id="9430"/>
    <lineage>
        <taxon>Eukaryota</taxon>
        <taxon>Metazoa</taxon>
        <taxon>Chordata</taxon>
        <taxon>Craniata</taxon>
        <taxon>Vertebrata</taxon>
        <taxon>Euteleostomi</taxon>
        <taxon>Mammalia</taxon>
        <taxon>Eutheria</taxon>
        <taxon>Laurasiatheria</taxon>
        <taxon>Chiroptera</taxon>
        <taxon>Yangochiroptera</taxon>
        <taxon>Phyllostomidae</taxon>
        <taxon>Desmodontinae</taxon>
        <taxon>Desmodus</taxon>
    </lineage>
</organism>
<accession>K9IGC7</accession>
<proteinExistence type="evidence at transcript level"/>
<dbReference type="AlphaFoldDB" id="K9IGC7"/>
<sequence>MLHVGFRLTGLATIGLSPASATMGLSPASATMGLTPASATMRLTPASATMGLTPATTMGLTPAATVGLTPATTLGWVAVASRTSLPRVSAPPTAASSSRLWSLLAEAHVTPCGHKENQDPAAYMAFHHDDLCLWWLS</sequence>